<comment type="similarity">
    <text evidence="8">Belongs to the binding-protein-dependent transport system permease family. LivHM subfamily.</text>
</comment>
<dbReference type="PANTHER" id="PTHR11795:SF442">
    <property type="entry name" value="ABC TRANSPORTER ATP-BINDING PROTEIN"/>
    <property type="match status" value="1"/>
</dbReference>
<feature type="transmembrane region" description="Helical" evidence="9">
    <location>
        <begin position="98"/>
        <end position="117"/>
    </location>
</feature>
<protein>
    <submittedName>
        <fullName evidence="10">Branched-chain amino acid ABC transporter permease</fullName>
    </submittedName>
</protein>
<evidence type="ECO:0000256" key="8">
    <source>
        <dbReference type="ARBA" id="ARBA00037998"/>
    </source>
</evidence>
<keyword evidence="5" id="KW-0029">Amino-acid transport</keyword>
<organism evidence="10 11">
    <name type="scientific">Embleya hyalina</name>
    <dbReference type="NCBI Taxonomy" id="516124"/>
    <lineage>
        <taxon>Bacteria</taxon>
        <taxon>Bacillati</taxon>
        <taxon>Actinomycetota</taxon>
        <taxon>Actinomycetes</taxon>
        <taxon>Kitasatosporales</taxon>
        <taxon>Streptomycetaceae</taxon>
        <taxon>Embleya</taxon>
    </lineage>
</organism>
<feature type="transmembrane region" description="Helical" evidence="9">
    <location>
        <begin position="264"/>
        <end position="282"/>
    </location>
</feature>
<dbReference type="OrthoDB" id="9814461at2"/>
<dbReference type="AlphaFoldDB" id="A0A401YSB9"/>
<dbReference type="InterPro" id="IPR052157">
    <property type="entry name" value="BCAA_transport_permease"/>
</dbReference>
<dbReference type="GO" id="GO:0006865">
    <property type="term" value="P:amino acid transport"/>
    <property type="evidence" value="ECO:0007669"/>
    <property type="project" value="UniProtKB-KW"/>
</dbReference>
<keyword evidence="4 9" id="KW-0812">Transmembrane</keyword>
<dbReference type="InterPro" id="IPR001851">
    <property type="entry name" value="ABC_transp_permease"/>
</dbReference>
<feature type="transmembrane region" description="Helical" evidence="9">
    <location>
        <begin position="195"/>
        <end position="214"/>
    </location>
</feature>
<dbReference type="CDD" id="cd06582">
    <property type="entry name" value="TM_PBP1_LivH_like"/>
    <property type="match status" value="1"/>
</dbReference>
<dbReference type="Pfam" id="PF02653">
    <property type="entry name" value="BPD_transp_2"/>
    <property type="match status" value="1"/>
</dbReference>
<evidence type="ECO:0000256" key="5">
    <source>
        <dbReference type="ARBA" id="ARBA00022970"/>
    </source>
</evidence>
<comment type="subcellular location">
    <subcellularLocation>
        <location evidence="1">Cell membrane</location>
        <topology evidence="1">Multi-pass membrane protein</topology>
    </subcellularLocation>
</comment>
<reference evidence="10 11" key="1">
    <citation type="submission" date="2018-12" db="EMBL/GenBank/DDBJ databases">
        <title>Draft genome sequence of Embleya hyalina NBRC 13850T.</title>
        <authorList>
            <person name="Komaki H."/>
            <person name="Hosoyama A."/>
            <person name="Kimura A."/>
            <person name="Ichikawa N."/>
            <person name="Tamura T."/>
        </authorList>
    </citation>
    <scope>NUCLEOTIDE SEQUENCE [LARGE SCALE GENOMIC DNA]</scope>
    <source>
        <strain evidence="10 11">NBRC 13850</strain>
    </source>
</reference>
<dbReference type="GO" id="GO:0022857">
    <property type="term" value="F:transmembrane transporter activity"/>
    <property type="evidence" value="ECO:0007669"/>
    <property type="project" value="InterPro"/>
</dbReference>
<feature type="transmembrane region" description="Helical" evidence="9">
    <location>
        <begin position="15"/>
        <end position="41"/>
    </location>
</feature>
<proteinExistence type="inferred from homology"/>
<evidence type="ECO:0000256" key="4">
    <source>
        <dbReference type="ARBA" id="ARBA00022692"/>
    </source>
</evidence>
<evidence type="ECO:0000256" key="1">
    <source>
        <dbReference type="ARBA" id="ARBA00004651"/>
    </source>
</evidence>
<sequence>MGWFDDNFIPALDGVAYGLLLFVVAAGLTLAFGSGGVLNLAHGTLYAFAAYTATEVADGSWPGLALAVLAGIAAGAAGGGVLAVMTAPIAGRGHMAQAMLTFGVALVGGDLLMTVFGKDDPQVSVPSALEKPVSILGHNYPGYRLAFIGVAIALGVVGWYVLARTRIGAAVRASVDDPEMLAAGGISPARVRSGVLIAAGALAGLAGGLGAPIIGPSTSVANTVLLQSLLVVVIGGLGSVGGALLAAILVGEVQTLGVTLMPDFAPYLMYATMAVMLIARTARFGPTGSRV</sequence>
<dbReference type="EMBL" id="BIFH01000024">
    <property type="protein sequence ID" value="GCD97466.1"/>
    <property type="molecule type" value="Genomic_DNA"/>
</dbReference>
<keyword evidence="2" id="KW-0813">Transport</keyword>
<accession>A0A401YSB9</accession>
<dbReference type="RefSeq" id="WP_126639441.1">
    <property type="nucleotide sequence ID" value="NZ_BIFH01000024.1"/>
</dbReference>
<evidence type="ECO:0000256" key="2">
    <source>
        <dbReference type="ARBA" id="ARBA00022448"/>
    </source>
</evidence>
<evidence type="ECO:0000313" key="11">
    <source>
        <dbReference type="Proteomes" id="UP000286931"/>
    </source>
</evidence>
<evidence type="ECO:0000256" key="9">
    <source>
        <dbReference type="SAM" id="Phobius"/>
    </source>
</evidence>
<gene>
    <name evidence="10" type="ORF">EHYA_05158</name>
</gene>
<dbReference type="GO" id="GO:0005886">
    <property type="term" value="C:plasma membrane"/>
    <property type="evidence" value="ECO:0007669"/>
    <property type="project" value="UniProtKB-SubCell"/>
</dbReference>
<evidence type="ECO:0000256" key="7">
    <source>
        <dbReference type="ARBA" id="ARBA00023136"/>
    </source>
</evidence>
<feature type="transmembrane region" description="Helical" evidence="9">
    <location>
        <begin position="142"/>
        <end position="162"/>
    </location>
</feature>
<dbReference type="PANTHER" id="PTHR11795">
    <property type="entry name" value="BRANCHED-CHAIN AMINO ACID TRANSPORT SYSTEM PERMEASE PROTEIN LIVH"/>
    <property type="match status" value="1"/>
</dbReference>
<feature type="transmembrane region" description="Helical" evidence="9">
    <location>
        <begin position="61"/>
        <end position="86"/>
    </location>
</feature>
<evidence type="ECO:0000256" key="6">
    <source>
        <dbReference type="ARBA" id="ARBA00022989"/>
    </source>
</evidence>
<evidence type="ECO:0000313" key="10">
    <source>
        <dbReference type="EMBL" id="GCD97466.1"/>
    </source>
</evidence>
<evidence type="ECO:0000256" key="3">
    <source>
        <dbReference type="ARBA" id="ARBA00022475"/>
    </source>
</evidence>
<feature type="transmembrane region" description="Helical" evidence="9">
    <location>
        <begin position="226"/>
        <end position="252"/>
    </location>
</feature>
<comment type="caution">
    <text evidence="10">The sequence shown here is derived from an EMBL/GenBank/DDBJ whole genome shotgun (WGS) entry which is preliminary data.</text>
</comment>
<keyword evidence="11" id="KW-1185">Reference proteome</keyword>
<name>A0A401YSB9_9ACTN</name>
<keyword evidence="3" id="KW-1003">Cell membrane</keyword>
<keyword evidence="6 9" id="KW-1133">Transmembrane helix</keyword>
<keyword evidence="7 9" id="KW-0472">Membrane</keyword>
<dbReference type="Proteomes" id="UP000286931">
    <property type="component" value="Unassembled WGS sequence"/>
</dbReference>